<keyword evidence="1" id="KW-0732">Signal</keyword>
<keyword evidence="3" id="KW-1185">Reference proteome</keyword>
<reference evidence="2 3" key="1">
    <citation type="submission" date="2020-08" db="EMBL/GenBank/DDBJ databases">
        <title>Functional genomics of gut bacteria from endangered species of beetles.</title>
        <authorList>
            <person name="Carlos-Shanley C."/>
        </authorList>
    </citation>
    <scope>NUCLEOTIDE SEQUENCE [LARGE SCALE GENOMIC DNA]</scope>
    <source>
        <strain evidence="2 3">S00068</strain>
    </source>
</reference>
<name>A0ABR6Q1V2_9FLAO</name>
<protein>
    <submittedName>
        <fullName evidence="2">Uncharacterized protein</fullName>
    </submittedName>
</protein>
<feature type="signal peptide" evidence="1">
    <location>
        <begin position="1"/>
        <end position="18"/>
    </location>
</feature>
<evidence type="ECO:0000313" key="3">
    <source>
        <dbReference type="Proteomes" id="UP000587367"/>
    </source>
</evidence>
<dbReference type="Proteomes" id="UP000587367">
    <property type="component" value="Unassembled WGS sequence"/>
</dbReference>
<evidence type="ECO:0000256" key="1">
    <source>
        <dbReference type="SAM" id="SignalP"/>
    </source>
</evidence>
<gene>
    <name evidence="2" type="ORF">HNP24_002048</name>
</gene>
<proteinExistence type="predicted"/>
<dbReference type="RefSeq" id="WP_184555956.1">
    <property type="nucleotide sequence ID" value="NZ_JACHKS010000001.1"/>
</dbReference>
<comment type="caution">
    <text evidence="2">The sequence shown here is derived from an EMBL/GenBank/DDBJ whole genome shotgun (WGS) entry which is preliminary data.</text>
</comment>
<feature type="chain" id="PRO_5046382902" evidence="1">
    <location>
        <begin position="19"/>
        <end position="115"/>
    </location>
</feature>
<accession>A0ABR6Q1V2</accession>
<organism evidence="2 3">
    <name type="scientific">Chryseobacterium sediminis</name>
    <dbReference type="NCBI Taxonomy" id="1679494"/>
    <lineage>
        <taxon>Bacteria</taxon>
        <taxon>Pseudomonadati</taxon>
        <taxon>Bacteroidota</taxon>
        <taxon>Flavobacteriia</taxon>
        <taxon>Flavobacteriales</taxon>
        <taxon>Weeksellaceae</taxon>
        <taxon>Chryseobacterium group</taxon>
        <taxon>Chryseobacterium</taxon>
    </lineage>
</organism>
<sequence>MKKIIFTLALIVPTLYFAQDSQKDKKCDLPSTYQEPAPDKKIQSFLKKVDATISDLRKHIAIDNDCNESDVVFLRISEQKGNGIYDVCVKGKSQKYKRMGSVFMKNTENPFDVAK</sequence>
<dbReference type="EMBL" id="JACHKS010000001">
    <property type="protein sequence ID" value="MBB6331098.1"/>
    <property type="molecule type" value="Genomic_DNA"/>
</dbReference>
<evidence type="ECO:0000313" key="2">
    <source>
        <dbReference type="EMBL" id="MBB6331098.1"/>
    </source>
</evidence>